<reference evidence="5 6" key="1">
    <citation type="submission" date="2014-07" db="EMBL/GenBank/DDBJ databases">
        <authorList>
            <person name="McCorrison J."/>
            <person name="Sanka R."/>
            <person name="Torralba M."/>
            <person name="Gillis M."/>
            <person name="Haft D.H."/>
            <person name="Methe B."/>
            <person name="Sutton G."/>
            <person name="Nelson K.E."/>
        </authorList>
    </citation>
    <scope>NUCLEOTIDE SEQUENCE [LARGE SCALE GENOMIC DNA]</scope>
    <source>
        <strain evidence="5 6">DNF00666</strain>
    </source>
</reference>
<dbReference type="Pfam" id="PF14498">
    <property type="entry name" value="Glyco_hyd_65N_2"/>
    <property type="match status" value="2"/>
</dbReference>
<evidence type="ECO:0000259" key="4">
    <source>
        <dbReference type="Pfam" id="PF22124"/>
    </source>
</evidence>
<dbReference type="AlphaFoldDB" id="A0A096CYJ0"/>
<comment type="caution">
    <text evidence="5">The sequence shown here is derived from an EMBL/GenBank/DDBJ whole genome shotgun (WGS) entry which is preliminary data.</text>
</comment>
<dbReference type="InterPro" id="IPR027414">
    <property type="entry name" value="GH95_N_dom"/>
</dbReference>
<dbReference type="InterPro" id="IPR008928">
    <property type="entry name" value="6-hairpin_glycosidase_sf"/>
</dbReference>
<feature type="chain" id="PRO_5001917258" evidence="1">
    <location>
        <begin position="24"/>
        <end position="1163"/>
    </location>
</feature>
<dbReference type="RefSeq" id="WP_036863836.1">
    <property type="nucleotide sequence ID" value="NZ_JRNS01000264.1"/>
</dbReference>
<keyword evidence="1" id="KW-0732">Signal</keyword>
<dbReference type="PANTHER" id="PTHR31084">
    <property type="entry name" value="ALPHA-L-FUCOSIDASE 2"/>
    <property type="match status" value="1"/>
</dbReference>
<dbReference type="SUPFAM" id="SSF48208">
    <property type="entry name" value="Six-hairpin glycosidases"/>
    <property type="match status" value="1"/>
</dbReference>
<sequence length="1163" mass="129143">MNICKRLCAAFLLSAVCVGQVYAQGYPRISTKGNEHWYYVKYLRSNNVLEDKGEKQKCLTAVPQVMNGGRQLWKVVAAESFGRNKKYQLVSRSGRTLYVNGTNPYSSRFMAATKATDITSFHIFQSMNTSFGTGAFELAPDSTGSHAMNQVGEIRAGQEIGLWDKGDINNVLTFVSKDDMEFPYYMPVISTAANPVYYYIQFQAGNWLLSAKGDKATCQTASLHNGNLDDMLWRVSEKDGKYSFVSKSGKILYISDSYVNAAKARNVKDTLFTMVESNNALGGFEIGKSTTGRNFFNMFQGAGEGRLISFWDLGDGGNVVRFIPAEALVPVSGITTFNPANKYTLWYTKPATNWMTSCLPIGNGQFGATLMGDVAIDDVQFNDKTLWSGKLGGLTSTAAYGYYLNFGNLYIRSRGMSKVTDYVRYLDINDAVAGVKYTMDGVAYSRTYFASNPDSCVVVRYTASQNGKINTTLTLKNQNGRNVSYTVDNNNQATITFDGQVARQDDYGATTPESYYCAARIVTDGGTITKNAKGIIEVNGANSMTVYLRGLTDFDPDAPTYVSGSNRLAGRAAATVNGAQNKGYDALFAAHKIDYKSLFDRCQLTLSNVKNNIPTPQLISSYRNNQHDNLFLEELYFNYGRYLLISSSRGVSLPANLQGIWNDNNTPAWHSDIHANINVQMNYWPAEPTNLSELHRPFLDYIYREACVKPTWRRFAQDMGHVNTGWTLPTENNIYGSGTTFANTYTVANAWYCQHLWQHYTYTMDKDFLRTKAFPVMKSAVDYWFKKLVKAADGTYECPNEWSPEHGPTENATAHSQQLVWDLFNNTRKAIKVLGDDVVSKAFRDSLATYFAKLDDGDHTEVNPADGKTYLREWKYSSQFNNPSKIGVNEYKAHRHISHLMGLYPCTQISEDADNTVFQAARQSLIARGDGHGTGWSLGHKINLNARAYEGLHCHNLIKRALQQTWDTGTNEAAGGIYENLWDAHAPYQIDGNFGYTAGVAEMLLQSHNDKLVILPALPTTFWQKGSVKGLKAVGNFTVDIDWAAAKATKVQIVSNMGTTCIVKYTNVAKDYKVTTADGKTVKAKRISDDEISFPTVKGDVYVIVSKTADAIAAIQKAQDGNIASVDYYSLNGTKTSQSQSRGVYIKQMKYSNGTTSTTKVIN</sequence>
<feature type="signal peptide" evidence="1">
    <location>
        <begin position="1"/>
        <end position="23"/>
    </location>
</feature>
<evidence type="ECO:0000256" key="1">
    <source>
        <dbReference type="SAM" id="SignalP"/>
    </source>
</evidence>
<evidence type="ECO:0000259" key="3">
    <source>
        <dbReference type="Pfam" id="PF21307"/>
    </source>
</evidence>
<dbReference type="GO" id="GO:0004560">
    <property type="term" value="F:alpha-L-fucosidase activity"/>
    <property type="evidence" value="ECO:0007669"/>
    <property type="project" value="TreeGrafter"/>
</dbReference>
<dbReference type="EMBL" id="JRNS01000264">
    <property type="protein sequence ID" value="KGF50309.1"/>
    <property type="molecule type" value="Genomic_DNA"/>
</dbReference>
<feature type="domain" description="Alpha fucosidase A-like C-terminal" evidence="3">
    <location>
        <begin position="1006"/>
        <end position="1104"/>
    </location>
</feature>
<evidence type="ECO:0000313" key="6">
    <source>
        <dbReference type="Proteomes" id="UP000029578"/>
    </source>
</evidence>
<dbReference type="Pfam" id="PF21307">
    <property type="entry name" value="Glyco_hydro_95_C"/>
    <property type="match status" value="1"/>
</dbReference>
<proteinExistence type="predicted"/>
<dbReference type="Proteomes" id="UP000029578">
    <property type="component" value="Unassembled WGS sequence"/>
</dbReference>
<dbReference type="InterPro" id="IPR049053">
    <property type="entry name" value="AFCA-like_C"/>
</dbReference>
<organism evidence="5 6">
    <name type="scientific">Prevotella melaninogenica DNF00666</name>
    <dbReference type="NCBI Taxonomy" id="1401073"/>
    <lineage>
        <taxon>Bacteria</taxon>
        <taxon>Pseudomonadati</taxon>
        <taxon>Bacteroidota</taxon>
        <taxon>Bacteroidia</taxon>
        <taxon>Bacteroidales</taxon>
        <taxon>Prevotellaceae</taxon>
        <taxon>Prevotella</taxon>
    </lineage>
</organism>
<dbReference type="GO" id="GO:0005975">
    <property type="term" value="P:carbohydrate metabolic process"/>
    <property type="evidence" value="ECO:0007669"/>
    <property type="project" value="InterPro"/>
</dbReference>
<accession>A0A096CYJ0</accession>
<dbReference type="InterPro" id="IPR054363">
    <property type="entry name" value="GH95_cat"/>
</dbReference>
<dbReference type="InterPro" id="IPR012341">
    <property type="entry name" value="6hp_glycosidase-like_sf"/>
</dbReference>
<gene>
    <name evidence="5" type="ORF">HMPREF0661_04940</name>
</gene>
<protein>
    <submittedName>
        <fullName evidence="5">Fibronectin</fullName>
    </submittedName>
</protein>
<name>A0A096CYJ0_9BACT</name>
<dbReference type="Gene3D" id="1.50.10.10">
    <property type="match status" value="1"/>
</dbReference>
<feature type="domain" description="Glycosyl hydrolase family 95 catalytic" evidence="4">
    <location>
        <begin position="583"/>
        <end position="1004"/>
    </location>
</feature>
<evidence type="ECO:0000259" key="2">
    <source>
        <dbReference type="Pfam" id="PF14498"/>
    </source>
</evidence>
<dbReference type="Pfam" id="PF22124">
    <property type="entry name" value="Glyco_hydro_95_cat"/>
    <property type="match status" value="1"/>
</dbReference>
<feature type="domain" description="Glycosyl hydrolase family 95 N-terminal" evidence="2">
    <location>
        <begin position="345"/>
        <end position="390"/>
    </location>
</feature>
<evidence type="ECO:0000313" key="5">
    <source>
        <dbReference type="EMBL" id="KGF50309.1"/>
    </source>
</evidence>
<feature type="domain" description="Glycosyl hydrolase family 95 N-terminal" evidence="2">
    <location>
        <begin position="400"/>
        <end position="555"/>
    </location>
</feature>
<dbReference type="PANTHER" id="PTHR31084:SF19">
    <property type="entry name" value="GLYCOSYL HYDROLASE FAMILY 95 N-TERMINAL DOMAIN-CONTAINING PROTEIN"/>
    <property type="match status" value="1"/>
</dbReference>